<evidence type="ECO:0000313" key="3">
    <source>
        <dbReference type="EMBL" id="GIM14122.1"/>
    </source>
</evidence>
<dbReference type="OrthoDB" id="541254at2759"/>
<organism evidence="3 4">
    <name type="scientific">Volvox reticuliferus</name>
    <dbReference type="NCBI Taxonomy" id="1737510"/>
    <lineage>
        <taxon>Eukaryota</taxon>
        <taxon>Viridiplantae</taxon>
        <taxon>Chlorophyta</taxon>
        <taxon>core chlorophytes</taxon>
        <taxon>Chlorophyceae</taxon>
        <taxon>CS clade</taxon>
        <taxon>Chlamydomonadales</taxon>
        <taxon>Volvocaceae</taxon>
        <taxon>Volvox</taxon>
    </lineage>
</organism>
<reference evidence="3" key="1">
    <citation type="journal article" date="2021" name="Proc. Natl. Acad. Sci. U.S.A.">
        <title>Three genomes in the algal genus Volvox reveal the fate of a haploid sex-determining region after a transition to homothallism.</title>
        <authorList>
            <person name="Yamamoto K."/>
            <person name="Hamaji T."/>
            <person name="Kawai-Toyooka H."/>
            <person name="Matsuzaki R."/>
            <person name="Takahashi F."/>
            <person name="Nishimura Y."/>
            <person name="Kawachi M."/>
            <person name="Noguchi H."/>
            <person name="Minakuchi Y."/>
            <person name="Umen J.G."/>
            <person name="Toyoda A."/>
            <person name="Nozaki H."/>
        </authorList>
    </citation>
    <scope>NUCLEOTIDE SEQUENCE</scope>
    <source>
        <strain evidence="3">NIES-3785</strain>
        <strain evidence="2">NIES-3786</strain>
    </source>
</reference>
<evidence type="ECO:0000313" key="2">
    <source>
        <dbReference type="EMBL" id="GIL90898.1"/>
    </source>
</evidence>
<feature type="region of interest" description="Disordered" evidence="1">
    <location>
        <begin position="342"/>
        <end position="369"/>
    </location>
</feature>
<evidence type="ECO:0000313" key="5">
    <source>
        <dbReference type="Proteomes" id="UP000747110"/>
    </source>
</evidence>
<dbReference type="AlphaFoldDB" id="A0A8J4LWV7"/>
<keyword evidence="5" id="KW-1185">Reference proteome</keyword>
<gene>
    <name evidence="2" type="ORF">Vretifemale_18603</name>
    <name evidence="3" type="ORF">Vretimale_17140</name>
</gene>
<name>A0A8J4LWV7_9CHLO</name>
<dbReference type="Proteomes" id="UP000722791">
    <property type="component" value="Unassembled WGS sequence"/>
</dbReference>
<dbReference type="EMBL" id="BNCP01000061">
    <property type="protein sequence ID" value="GIL90898.1"/>
    <property type="molecule type" value="Genomic_DNA"/>
</dbReference>
<dbReference type="Proteomes" id="UP000747110">
    <property type="component" value="Unassembled WGS sequence"/>
</dbReference>
<feature type="region of interest" description="Disordered" evidence="1">
    <location>
        <begin position="208"/>
        <end position="231"/>
    </location>
</feature>
<dbReference type="EMBL" id="BNCQ01000054">
    <property type="protein sequence ID" value="GIM14122.1"/>
    <property type="molecule type" value="Genomic_DNA"/>
</dbReference>
<evidence type="ECO:0000313" key="4">
    <source>
        <dbReference type="Proteomes" id="UP000722791"/>
    </source>
</evidence>
<comment type="caution">
    <text evidence="3">The sequence shown here is derived from an EMBL/GenBank/DDBJ whole genome shotgun (WGS) entry which is preliminary data.</text>
</comment>
<protein>
    <submittedName>
        <fullName evidence="3">Uncharacterized protein</fullName>
    </submittedName>
</protein>
<sequence>METDVPCVPHMFVQRIDALPEDVLEGVLAALEPRLDERRAQHWFQGWGTDTKSSRGHEPRSKADLQNLLQRHRREELAADADSADYSSEPYDSIPRQVQLQWRVYARLYPDEVAEDAKLASMLTSSGPDCWPAGDKQQSGRAGGGASTLFGALPSVTSLQRTLRNLMPHAQGPAEAVLPAASATYVDVSVPVATALRCAAVVGASAGAASSSSSSSSRPASGGSLTNTGAGGELWQRHDPIFHKLNRSLEYWYELHREQYRPLRRARRARLLVVRGIDLPANWKGSIKPVEAAAVGRTEARRGWPGALVRSCAAVAHAAAGVLGLRRRPRMWDVVSAAGLEANGMHPRQQQKDEQEQAGSLKSMPRRGAGGRELVEAQAAGGGMNFVLRKTTLIPPDWL</sequence>
<proteinExistence type="predicted"/>
<evidence type="ECO:0000256" key="1">
    <source>
        <dbReference type="SAM" id="MobiDB-lite"/>
    </source>
</evidence>
<feature type="compositionally biased region" description="Low complexity" evidence="1">
    <location>
        <begin position="208"/>
        <end position="224"/>
    </location>
</feature>
<accession>A0A8J4LWV7</accession>